<dbReference type="GeneID" id="59164026"/>
<reference evidence="1" key="4">
    <citation type="submission" date="2023-08" db="EMBL/GenBank/DDBJ databases">
        <authorList>
            <person name="Sun Q."/>
            <person name="Zhou Y."/>
        </authorList>
    </citation>
    <scope>NUCLEOTIDE SEQUENCE</scope>
    <source>
        <strain evidence="2">CGMCC 1.8884</strain>
        <strain evidence="1">CGMCC 1.8885</strain>
    </source>
</reference>
<dbReference type="Proteomes" id="UP000652720">
    <property type="component" value="Unassembled WGS sequence"/>
</dbReference>
<name>A0AAV4JZT6_9DEIO</name>
<dbReference type="Pfam" id="PF11950">
    <property type="entry name" value="DUF3467"/>
    <property type="match status" value="1"/>
</dbReference>
<evidence type="ECO:0000313" key="2">
    <source>
        <dbReference type="EMBL" id="GGP28473.1"/>
    </source>
</evidence>
<organism evidence="1 4">
    <name type="scientific">Deinococcus wulumuqiensis</name>
    <dbReference type="NCBI Taxonomy" id="980427"/>
    <lineage>
        <taxon>Bacteria</taxon>
        <taxon>Thermotogati</taxon>
        <taxon>Deinococcota</taxon>
        <taxon>Deinococci</taxon>
        <taxon>Deinococcales</taxon>
        <taxon>Deinococcaceae</taxon>
        <taxon>Deinococcus</taxon>
    </lineage>
</organism>
<keyword evidence="3" id="KW-1185">Reference proteome</keyword>
<reference evidence="2" key="1">
    <citation type="journal article" date="2014" name="Int. J. Syst. Evol. Microbiol.">
        <title>Complete genome of a new Firmicutes species belonging to the dominant human colonic microbiota ('Ruminococcus bicirculans') reveals two chromosomes and a selective capacity to utilize plant glucans.</title>
        <authorList>
            <consortium name="NISC Comparative Sequencing Program"/>
            <person name="Wegmann U."/>
            <person name="Louis P."/>
            <person name="Goesmann A."/>
            <person name="Henrissat B."/>
            <person name="Duncan S.H."/>
            <person name="Flint H.J."/>
        </authorList>
    </citation>
    <scope>NUCLEOTIDE SEQUENCE</scope>
    <source>
        <strain evidence="2">CGMCC 1.8884</strain>
    </source>
</reference>
<proteinExistence type="predicted"/>
<dbReference type="AlphaFoldDB" id="A0AAV4JZT6"/>
<reference evidence="3" key="3">
    <citation type="journal article" date="2019" name="Int. J. Syst. Evol. Microbiol.">
        <title>The Global Catalogue of Microorganisms (GCM) 10K type strain sequencing project: providing services to taxonomists for standard genome sequencing and annotation.</title>
        <authorList>
            <consortium name="The Broad Institute Genomics Platform"/>
            <consortium name="The Broad Institute Genome Sequencing Center for Infectious Disease"/>
            <person name="Wu L."/>
            <person name="Ma J."/>
        </authorList>
    </citation>
    <scope>NUCLEOTIDE SEQUENCE [LARGE SCALE GENOMIC DNA]</scope>
    <source>
        <strain evidence="3">CGMCC 1.8884</strain>
    </source>
</reference>
<dbReference type="InterPro" id="IPR021857">
    <property type="entry name" value="DUF3467"/>
</dbReference>
<reference evidence="1" key="2">
    <citation type="journal article" date="2014" name="Int. J. Syst. Evol. Microbiol.">
        <title>Complete genome sequence of Corynebacterium casei LMG S-19264T (=DSM 44701T), isolated from a smear-ripened cheese.</title>
        <authorList>
            <consortium name="US DOE Joint Genome Institute (JGI-PGF)"/>
            <person name="Walter F."/>
            <person name="Albersmeier A."/>
            <person name="Kalinowski J."/>
            <person name="Ruckert C."/>
        </authorList>
    </citation>
    <scope>NUCLEOTIDE SEQUENCE</scope>
    <source>
        <strain evidence="1">CGMCC 1.8885</strain>
    </source>
</reference>
<gene>
    <name evidence="2" type="ORF">GCM10008021_01240</name>
    <name evidence="1" type="ORF">GCM10010914_01360</name>
</gene>
<evidence type="ECO:0008006" key="5">
    <source>
        <dbReference type="Google" id="ProtNLM"/>
    </source>
</evidence>
<protein>
    <recommendedName>
        <fullName evidence="5">DUF3467 domain-containing protein</fullName>
    </recommendedName>
</protein>
<dbReference type="Proteomes" id="UP000630135">
    <property type="component" value="Unassembled WGS sequence"/>
</dbReference>
<comment type="caution">
    <text evidence="1">The sequence shown here is derived from an EMBL/GenBank/DDBJ whole genome shotgun (WGS) entry which is preliminary data.</text>
</comment>
<dbReference type="RefSeq" id="WP_164993952.1">
    <property type="nucleotide sequence ID" value="NZ_BMMA01000001.1"/>
</dbReference>
<evidence type="ECO:0000313" key="1">
    <source>
        <dbReference type="EMBL" id="GGI71025.1"/>
    </source>
</evidence>
<evidence type="ECO:0000313" key="4">
    <source>
        <dbReference type="Proteomes" id="UP000652720"/>
    </source>
</evidence>
<sequence>MDQKPQNTLPKVVEVVPEAMRTPVYANAFRATFTPYDFEAIFAHVSTTNSVREGEFEARLTARVVLQPVLAKRMLANLKEAVEDYEQQFGEIREVEDDLHERTSSEKE</sequence>
<dbReference type="EMBL" id="BMLZ01000001">
    <property type="protein sequence ID" value="GGP28473.1"/>
    <property type="molecule type" value="Genomic_DNA"/>
</dbReference>
<dbReference type="EMBL" id="BMMA01000001">
    <property type="protein sequence ID" value="GGI71025.1"/>
    <property type="molecule type" value="Genomic_DNA"/>
</dbReference>
<accession>A0AAV4JZT6</accession>
<evidence type="ECO:0000313" key="3">
    <source>
        <dbReference type="Proteomes" id="UP000630135"/>
    </source>
</evidence>